<dbReference type="EMBL" id="LNYE01000026">
    <property type="protein sequence ID" value="KTD06674.1"/>
    <property type="molecule type" value="Genomic_DNA"/>
</dbReference>
<organism evidence="5 7">
    <name type="scientific">Legionella gratiana</name>
    <dbReference type="NCBI Taxonomy" id="45066"/>
    <lineage>
        <taxon>Bacteria</taxon>
        <taxon>Pseudomonadati</taxon>
        <taxon>Pseudomonadota</taxon>
        <taxon>Gammaproteobacteria</taxon>
        <taxon>Legionellales</taxon>
        <taxon>Legionellaceae</taxon>
        <taxon>Legionella</taxon>
    </lineage>
</organism>
<evidence type="ECO:0000313" key="4">
    <source>
        <dbReference type="EMBL" id="KTD06674.1"/>
    </source>
</evidence>
<dbReference type="Proteomes" id="UP000254476">
    <property type="component" value="Unassembled WGS sequence"/>
</dbReference>
<evidence type="ECO:0000313" key="5">
    <source>
        <dbReference type="EMBL" id="STX46248.1"/>
    </source>
</evidence>
<dbReference type="Proteomes" id="UP000054691">
    <property type="component" value="Unassembled WGS sequence"/>
</dbReference>
<evidence type="ECO:0000256" key="1">
    <source>
        <dbReference type="ARBA" id="ARBA00022857"/>
    </source>
</evidence>
<dbReference type="EMBL" id="UGOB01000001">
    <property type="protein sequence ID" value="STX46248.1"/>
    <property type="molecule type" value="Genomic_DNA"/>
</dbReference>
<dbReference type="CDD" id="cd08268">
    <property type="entry name" value="MDR2"/>
    <property type="match status" value="1"/>
</dbReference>
<dbReference type="PANTHER" id="PTHR48106:SF5">
    <property type="entry name" value="ZINC-CONTAINING ALCOHOL DEHYDROGENASE"/>
    <property type="match status" value="1"/>
</dbReference>
<dbReference type="OrthoDB" id="9787435at2"/>
<dbReference type="InterPro" id="IPR036291">
    <property type="entry name" value="NAD(P)-bd_dom_sf"/>
</dbReference>
<dbReference type="Pfam" id="PF08240">
    <property type="entry name" value="ADH_N"/>
    <property type="match status" value="1"/>
</dbReference>
<dbReference type="InterPro" id="IPR011032">
    <property type="entry name" value="GroES-like_sf"/>
</dbReference>
<dbReference type="STRING" id="45066.Lgra_2512"/>
<dbReference type="GO" id="GO:0070402">
    <property type="term" value="F:NADPH binding"/>
    <property type="evidence" value="ECO:0007669"/>
    <property type="project" value="TreeGrafter"/>
</dbReference>
<evidence type="ECO:0000256" key="2">
    <source>
        <dbReference type="ARBA" id="ARBA00023002"/>
    </source>
</evidence>
<keyword evidence="6" id="KW-1185">Reference proteome</keyword>
<dbReference type="InterPro" id="IPR020843">
    <property type="entry name" value="ER"/>
</dbReference>
<reference evidence="4 6" key="1">
    <citation type="submission" date="2015-11" db="EMBL/GenBank/DDBJ databases">
        <title>Genomic analysis of 38 Legionella species identifies large and diverse effector repertoires.</title>
        <authorList>
            <person name="Burstein D."/>
            <person name="Amaro F."/>
            <person name="Zusman T."/>
            <person name="Lifshitz Z."/>
            <person name="Cohen O."/>
            <person name="Gilbert J.A."/>
            <person name="Pupko T."/>
            <person name="Shuman H.A."/>
            <person name="Segal G."/>
        </authorList>
    </citation>
    <scope>NUCLEOTIDE SEQUENCE [LARGE SCALE GENOMIC DNA]</scope>
    <source>
        <strain evidence="4 6">Lyon 8420412</strain>
    </source>
</reference>
<keyword evidence="1" id="KW-0521">NADP</keyword>
<evidence type="ECO:0000313" key="7">
    <source>
        <dbReference type="Proteomes" id="UP000254476"/>
    </source>
</evidence>
<sequence length="335" mass="36751">MSNTTAKIVRFHKTGNPEVLKLEEMALPEPDNGEVRLRVHAIGLNRAEVMFRLGHYLIAPQFPSKIGYEASGIVEAVGPGVDKNMLGKKLSSVPCFDLGKYGVYGEVALLPADALATYPEELSFVEATSIWMQYMTAYGALVHYGKVTKGDYVLITAASSSVGIAAIEITRAQGAISIATTRTQAKKEELLKLGADHVIVTNDEDLPTRVKELTNGQGARIIFDPVAGKGIEKLAEAAAEKGIIFVYGNLSNESTMPYPLFTALSKGLSIRGYTLFELSTNPKLREEAEKYIFEHIRQGNFKPRIARIFSLDQIVEAHQYMESNEQIGKIVVKVQ</sequence>
<dbReference type="SMART" id="SM00829">
    <property type="entry name" value="PKS_ER"/>
    <property type="match status" value="1"/>
</dbReference>
<dbReference type="Pfam" id="PF00107">
    <property type="entry name" value="ADH_zinc_N"/>
    <property type="match status" value="1"/>
</dbReference>
<protein>
    <submittedName>
        <fullName evidence="5">Quinone oxidoreductase</fullName>
        <ecNumber evidence="5">1.6.5.5</ecNumber>
    </submittedName>
</protein>
<name>A0A378JH50_9GAMM</name>
<evidence type="ECO:0000259" key="3">
    <source>
        <dbReference type="SMART" id="SM00829"/>
    </source>
</evidence>
<dbReference type="InterPro" id="IPR013149">
    <property type="entry name" value="ADH-like_C"/>
</dbReference>
<evidence type="ECO:0000313" key="6">
    <source>
        <dbReference type="Proteomes" id="UP000054691"/>
    </source>
</evidence>
<dbReference type="SUPFAM" id="SSF50129">
    <property type="entry name" value="GroES-like"/>
    <property type="match status" value="1"/>
</dbReference>
<dbReference type="GO" id="GO:0003960">
    <property type="term" value="F:quinone reductase (NADPH) activity"/>
    <property type="evidence" value="ECO:0007669"/>
    <property type="project" value="UniProtKB-EC"/>
</dbReference>
<proteinExistence type="predicted"/>
<dbReference type="EC" id="1.6.5.5" evidence="5"/>
<dbReference type="SUPFAM" id="SSF51735">
    <property type="entry name" value="NAD(P)-binding Rossmann-fold domains"/>
    <property type="match status" value="1"/>
</dbReference>
<reference evidence="5 7" key="2">
    <citation type="submission" date="2018-06" db="EMBL/GenBank/DDBJ databases">
        <authorList>
            <consortium name="Pathogen Informatics"/>
            <person name="Doyle S."/>
        </authorList>
    </citation>
    <scope>NUCLEOTIDE SEQUENCE [LARGE SCALE GENOMIC DNA]</scope>
    <source>
        <strain evidence="5 7">NCTC12388</strain>
    </source>
</reference>
<keyword evidence="2 5" id="KW-0560">Oxidoreductase</keyword>
<dbReference type="InterPro" id="IPR013154">
    <property type="entry name" value="ADH-like_N"/>
</dbReference>
<dbReference type="RefSeq" id="WP_058499635.1">
    <property type="nucleotide sequence ID" value="NZ_CAAAHW010000022.1"/>
</dbReference>
<feature type="domain" description="Enoyl reductase (ER)" evidence="3">
    <location>
        <begin position="15"/>
        <end position="332"/>
    </location>
</feature>
<dbReference type="Gene3D" id="3.90.180.10">
    <property type="entry name" value="Medium-chain alcohol dehydrogenases, catalytic domain"/>
    <property type="match status" value="1"/>
</dbReference>
<gene>
    <name evidence="5" type="primary">qorA</name>
    <name evidence="4" type="ORF">Lgra_2512</name>
    <name evidence="5" type="ORF">NCTC12388_03008</name>
</gene>
<accession>A0A378JH50</accession>
<dbReference type="PANTHER" id="PTHR48106">
    <property type="entry name" value="QUINONE OXIDOREDUCTASE PIG3-RELATED"/>
    <property type="match status" value="1"/>
</dbReference>
<dbReference type="Gene3D" id="3.40.50.720">
    <property type="entry name" value="NAD(P)-binding Rossmann-like Domain"/>
    <property type="match status" value="1"/>
</dbReference>
<dbReference type="AlphaFoldDB" id="A0A378JH50"/>